<evidence type="ECO:0000256" key="1">
    <source>
        <dbReference type="SAM" id="MobiDB-lite"/>
    </source>
</evidence>
<evidence type="ECO:0000256" key="2">
    <source>
        <dbReference type="SAM" id="Phobius"/>
    </source>
</evidence>
<dbReference type="GeneID" id="54554010"/>
<feature type="transmembrane region" description="Helical" evidence="2">
    <location>
        <begin position="70"/>
        <end position="92"/>
    </location>
</feature>
<keyword evidence="2" id="KW-1133">Transmembrane helix</keyword>
<feature type="transmembrane region" description="Helical" evidence="2">
    <location>
        <begin position="112"/>
        <end position="129"/>
    </location>
</feature>
<gene>
    <name evidence="3" type="ORF">EI97DRAFT_457596</name>
</gene>
<keyword evidence="2" id="KW-0472">Membrane</keyword>
<feature type="region of interest" description="Disordered" evidence="1">
    <location>
        <begin position="143"/>
        <end position="166"/>
    </location>
</feature>
<organism evidence="3 4">
    <name type="scientific">Westerdykella ornata</name>
    <dbReference type="NCBI Taxonomy" id="318751"/>
    <lineage>
        <taxon>Eukaryota</taxon>
        <taxon>Fungi</taxon>
        <taxon>Dikarya</taxon>
        <taxon>Ascomycota</taxon>
        <taxon>Pezizomycotina</taxon>
        <taxon>Dothideomycetes</taxon>
        <taxon>Pleosporomycetidae</taxon>
        <taxon>Pleosporales</taxon>
        <taxon>Sporormiaceae</taxon>
        <taxon>Westerdykella</taxon>
    </lineage>
</organism>
<dbReference type="InterPro" id="IPR026749">
    <property type="entry name" value="Tmem135"/>
</dbReference>
<evidence type="ECO:0000313" key="3">
    <source>
        <dbReference type="EMBL" id="KAF2277599.1"/>
    </source>
</evidence>
<dbReference type="Proteomes" id="UP000800097">
    <property type="component" value="Unassembled WGS sequence"/>
</dbReference>
<name>A0A6A6JRN2_WESOR</name>
<protein>
    <recommendedName>
        <fullName evidence="5">Integral membrane protein</fullName>
    </recommendedName>
</protein>
<keyword evidence="4" id="KW-1185">Reference proteome</keyword>
<accession>A0A6A6JRN2</accession>
<evidence type="ECO:0000313" key="4">
    <source>
        <dbReference type="Proteomes" id="UP000800097"/>
    </source>
</evidence>
<keyword evidence="2" id="KW-0812">Transmembrane</keyword>
<dbReference type="OrthoDB" id="4021778at2759"/>
<dbReference type="RefSeq" id="XP_033655138.1">
    <property type="nucleotide sequence ID" value="XM_033800835.1"/>
</dbReference>
<dbReference type="PANTHER" id="PTHR12459">
    <property type="entry name" value="TRANSMEMBRANE PROTEIN 135-RELATED"/>
    <property type="match status" value="1"/>
</dbReference>
<sequence length="518" mass="57487">MSPSDKPLHLHLHLRLVRPLARAYLLGLLSTSGPRLARVLLALAKGQLCYRSACSQVAEILHHAIQPYRFPAFCGTLVGGACLLQIPIGALLTLLLRLVPRRCPDPHAPLRLTRFIAALVSASVSFTMLNRIPASAQLRLQSEKNREASLRSGHPGGAEPSPFNDPPKLRSLDVDDAALKAGSLSRLHLAGRTMDLTLFAVTRALDIAISSAWARLPARTSSKLRVVPNNAPTWLFCFSAASIMHAWFYSPLQLPRTYNKWISAAAELDQRLLTALRHARYGNWEYGKDTGMAPLLGSMCRDYGLPEIWGDPAHTVPIPCELVHMGQGKSCEKHALWRFWRGWAFAAKMYGPLQLIVLLRKAIKERKPPGRLRLRLQLPVILGAFADMARSSAFLGAFISLFYYGVCLSRTRLGPKLFSSKTVTPQMWDSGLCILAGCLLCGSSILVEHAKKRIEILFFVLPRAAAVWFPRRYLPKNRWKEHVAFALSAALVLTTAQEDPARVRGVFGKLLPRILKTD</sequence>
<evidence type="ECO:0008006" key="5">
    <source>
        <dbReference type="Google" id="ProtNLM"/>
    </source>
</evidence>
<dbReference type="PANTHER" id="PTHR12459:SF15">
    <property type="entry name" value="TRANSMEMBRANE PROTEIN 135"/>
    <property type="match status" value="1"/>
</dbReference>
<dbReference type="EMBL" id="ML986490">
    <property type="protein sequence ID" value="KAF2277599.1"/>
    <property type="molecule type" value="Genomic_DNA"/>
</dbReference>
<dbReference type="AlphaFoldDB" id="A0A6A6JRN2"/>
<proteinExistence type="predicted"/>
<reference evidence="3" key="1">
    <citation type="journal article" date="2020" name="Stud. Mycol.">
        <title>101 Dothideomycetes genomes: a test case for predicting lifestyles and emergence of pathogens.</title>
        <authorList>
            <person name="Haridas S."/>
            <person name="Albert R."/>
            <person name="Binder M."/>
            <person name="Bloem J."/>
            <person name="Labutti K."/>
            <person name="Salamov A."/>
            <person name="Andreopoulos B."/>
            <person name="Baker S."/>
            <person name="Barry K."/>
            <person name="Bills G."/>
            <person name="Bluhm B."/>
            <person name="Cannon C."/>
            <person name="Castanera R."/>
            <person name="Culley D."/>
            <person name="Daum C."/>
            <person name="Ezra D."/>
            <person name="Gonzalez J."/>
            <person name="Henrissat B."/>
            <person name="Kuo A."/>
            <person name="Liang C."/>
            <person name="Lipzen A."/>
            <person name="Lutzoni F."/>
            <person name="Magnuson J."/>
            <person name="Mondo S."/>
            <person name="Nolan M."/>
            <person name="Ohm R."/>
            <person name="Pangilinan J."/>
            <person name="Park H.-J."/>
            <person name="Ramirez L."/>
            <person name="Alfaro M."/>
            <person name="Sun H."/>
            <person name="Tritt A."/>
            <person name="Yoshinaga Y."/>
            <person name="Zwiers L.-H."/>
            <person name="Turgeon B."/>
            <person name="Goodwin S."/>
            <person name="Spatafora J."/>
            <person name="Crous P."/>
            <person name="Grigoriev I."/>
        </authorList>
    </citation>
    <scope>NUCLEOTIDE SEQUENCE</scope>
    <source>
        <strain evidence="3">CBS 379.55</strain>
    </source>
</reference>